<keyword evidence="3" id="KW-1185">Reference proteome</keyword>
<proteinExistence type="predicted"/>
<evidence type="ECO:0000313" key="3">
    <source>
        <dbReference type="Proteomes" id="UP001165074"/>
    </source>
</evidence>
<feature type="region of interest" description="Disordered" evidence="1">
    <location>
        <begin position="1"/>
        <end position="26"/>
    </location>
</feature>
<dbReference type="Proteomes" id="UP001165074">
    <property type="component" value="Unassembled WGS sequence"/>
</dbReference>
<dbReference type="PANTHER" id="PTHR34853">
    <property type="match status" value="1"/>
</dbReference>
<dbReference type="AlphaFoldDB" id="A0A9W6SED9"/>
<dbReference type="PIRSF" id="PIRSF029171">
    <property type="entry name" value="Esterase_LipA"/>
    <property type="match status" value="1"/>
</dbReference>
<protein>
    <submittedName>
        <fullName evidence="2">Triacylglycerol lipase</fullName>
    </submittedName>
</protein>
<dbReference type="GO" id="GO:0016042">
    <property type="term" value="P:lipid catabolic process"/>
    <property type="evidence" value="ECO:0007669"/>
    <property type="project" value="InterPro"/>
</dbReference>
<sequence>MRRIAPRLRAPNDPTSPAASAGARRRPGGGRLLAVIAAVVACVGLTAAPSSASVVSPGEVSRGVTIPAFYDPPATLPSANGALVRTEPLPLGLSLPGLDGRPLPGTATRLMYRSTDANGRPVAVTGAYIEPSAAWRGGDSRPLVAFASGTMGQGDQCAASMALQYPLNLTGQTLSVGYDDLAIYRLLSTGAAVVVTDYVGLGATDRLHTYVNRLDQGHALLDAARAAHAVPGASITGASRVGLYGYSQGGGASAAAAELQPSYAPDVNLAGTYAGAPPADLTSTMKGIDGSALAGALGWAINGFTQSDPALKTILDANTNAAGKAALQDLSTMCIGEAILTYGFATSTKWTTSGQSIAAVIAANPSAQAELDAQRIGTLKPAGPVRLATGTQDDIVPHAQARQLAVDWCQKGGNVTYQPLVLPNLGDKILTNHLTPLITDQGDAVSWLADRLSGKAATSNCWTMPVQP</sequence>
<reference evidence="2" key="1">
    <citation type="submission" date="2023-03" db="EMBL/GenBank/DDBJ databases">
        <title>Actinoallomurus iriomotensis NBRC 103684.</title>
        <authorList>
            <person name="Ichikawa N."/>
            <person name="Sato H."/>
            <person name="Tonouchi N."/>
        </authorList>
    </citation>
    <scope>NUCLEOTIDE SEQUENCE</scope>
    <source>
        <strain evidence="2">NBRC 103684</strain>
    </source>
</reference>
<gene>
    <name evidence="2" type="ORF">Airi02_086160</name>
</gene>
<dbReference type="Pfam" id="PF03583">
    <property type="entry name" value="LIP"/>
    <property type="match status" value="1"/>
</dbReference>
<evidence type="ECO:0000256" key="1">
    <source>
        <dbReference type="SAM" id="MobiDB-lite"/>
    </source>
</evidence>
<dbReference type="InterPro" id="IPR029058">
    <property type="entry name" value="AB_hydrolase_fold"/>
</dbReference>
<dbReference type="RefSeq" id="WP_285581761.1">
    <property type="nucleotide sequence ID" value="NZ_BSTK01000017.1"/>
</dbReference>
<dbReference type="InterPro" id="IPR005152">
    <property type="entry name" value="Lipase_secreted"/>
</dbReference>
<dbReference type="Gene3D" id="3.40.50.1820">
    <property type="entry name" value="alpha/beta hydrolase"/>
    <property type="match status" value="1"/>
</dbReference>
<dbReference type="SUPFAM" id="SSF53474">
    <property type="entry name" value="alpha/beta-Hydrolases"/>
    <property type="match status" value="1"/>
</dbReference>
<dbReference type="EMBL" id="BSTK01000017">
    <property type="protein sequence ID" value="GLY90687.1"/>
    <property type="molecule type" value="Genomic_DNA"/>
</dbReference>
<accession>A0A9W6SED9</accession>
<name>A0A9W6SED9_9ACTN</name>
<dbReference type="GO" id="GO:0004806">
    <property type="term" value="F:triacylglycerol lipase activity"/>
    <property type="evidence" value="ECO:0007669"/>
    <property type="project" value="InterPro"/>
</dbReference>
<dbReference type="PANTHER" id="PTHR34853:SF1">
    <property type="entry name" value="LIPASE 5"/>
    <property type="match status" value="1"/>
</dbReference>
<comment type="caution">
    <text evidence="2">The sequence shown here is derived from an EMBL/GenBank/DDBJ whole genome shotgun (WGS) entry which is preliminary data.</text>
</comment>
<organism evidence="2 3">
    <name type="scientific">Actinoallomurus iriomotensis</name>
    <dbReference type="NCBI Taxonomy" id="478107"/>
    <lineage>
        <taxon>Bacteria</taxon>
        <taxon>Bacillati</taxon>
        <taxon>Actinomycetota</taxon>
        <taxon>Actinomycetes</taxon>
        <taxon>Streptosporangiales</taxon>
        <taxon>Thermomonosporaceae</taxon>
        <taxon>Actinoallomurus</taxon>
    </lineage>
</organism>
<dbReference type="Gene3D" id="1.10.260.130">
    <property type="match status" value="1"/>
</dbReference>
<evidence type="ECO:0000313" key="2">
    <source>
        <dbReference type="EMBL" id="GLY90687.1"/>
    </source>
</evidence>